<keyword evidence="7" id="KW-0460">Magnesium</keyword>
<evidence type="ECO:0000256" key="6">
    <source>
        <dbReference type="ARBA" id="ARBA00022723"/>
    </source>
</evidence>
<dbReference type="PANTHER" id="PTHR31223:SF70">
    <property type="entry name" value="LOG FAMILY PROTEIN YJL055W"/>
    <property type="match status" value="1"/>
</dbReference>
<keyword evidence="5" id="KW-1003">Cell membrane</keyword>
<dbReference type="GO" id="GO:0046872">
    <property type="term" value="F:metal ion binding"/>
    <property type="evidence" value="ECO:0007669"/>
    <property type="project" value="UniProtKB-KW"/>
</dbReference>
<evidence type="ECO:0000256" key="1">
    <source>
        <dbReference type="ARBA" id="ARBA00001946"/>
    </source>
</evidence>
<keyword evidence="5" id="KW-0472">Membrane</keyword>
<dbReference type="GO" id="GO:0006654">
    <property type="term" value="P:phosphatidic acid biosynthetic process"/>
    <property type="evidence" value="ECO:0007669"/>
    <property type="project" value="InterPro"/>
</dbReference>
<dbReference type="Pfam" id="PF03641">
    <property type="entry name" value="Lysine_decarbox"/>
    <property type="match status" value="1"/>
</dbReference>
<dbReference type="GO" id="GO:0005886">
    <property type="term" value="C:plasma membrane"/>
    <property type="evidence" value="ECO:0007669"/>
    <property type="project" value="UniProtKB-SubCell"/>
</dbReference>
<dbReference type="GO" id="GO:0009691">
    <property type="term" value="P:cytokinin biosynthetic process"/>
    <property type="evidence" value="ECO:0007669"/>
    <property type="project" value="InterPro"/>
</dbReference>
<evidence type="ECO:0000256" key="4">
    <source>
        <dbReference type="ARBA" id="ARBA00017575"/>
    </source>
</evidence>
<keyword evidence="10" id="KW-1185">Reference proteome</keyword>
<dbReference type="InterPro" id="IPR036945">
    <property type="entry name" value="DAGK_sf"/>
</dbReference>
<dbReference type="NCBIfam" id="TIGR00730">
    <property type="entry name" value="Rossman fold protein, TIGR00730 family"/>
    <property type="match status" value="1"/>
</dbReference>
<evidence type="ECO:0000256" key="5">
    <source>
        <dbReference type="ARBA" id="ARBA00022519"/>
    </source>
</evidence>
<evidence type="ECO:0000256" key="8">
    <source>
        <dbReference type="ARBA" id="ARBA00031546"/>
    </source>
</evidence>
<evidence type="ECO:0000256" key="3">
    <source>
        <dbReference type="ARBA" id="ARBA00012133"/>
    </source>
</evidence>
<proteinExistence type="predicted"/>
<dbReference type="Gene3D" id="1.10.287.3610">
    <property type="match status" value="1"/>
</dbReference>
<dbReference type="EMBL" id="LR922350">
    <property type="protein sequence ID" value="CAD7255319.1"/>
    <property type="molecule type" value="Genomic_DNA"/>
</dbReference>
<feature type="non-terminal residue" evidence="9">
    <location>
        <position position="1"/>
    </location>
</feature>
<dbReference type="InterPro" id="IPR005269">
    <property type="entry name" value="LOG"/>
</dbReference>
<dbReference type="GO" id="GO:0016799">
    <property type="term" value="F:hydrolase activity, hydrolyzing N-glycosyl compounds"/>
    <property type="evidence" value="ECO:0007669"/>
    <property type="project" value="TreeGrafter"/>
</dbReference>
<dbReference type="CDD" id="cd14264">
    <property type="entry name" value="DAGK_IM"/>
    <property type="match status" value="1"/>
</dbReference>
<evidence type="ECO:0000256" key="2">
    <source>
        <dbReference type="ARBA" id="ARBA00004429"/>
    </source>
</evidence>
<organism evidence="9">
    <name type="scientific">Darwinula stevensoni</name>
    <dbReference type="NCBI Taxonomy" id="69355"/>
    <lineage>
        <taxon>Eukaryota</taxon>
        <taxon>Metazoa</taxon>
        <taxon>Ecdysozoa</taxon>
        <taxon>Arthropoda</taxon>
        <taxon>Crustacea</taxon>
        <taxon>Oligostraca</taxon>
        <taxon>Ostracoda</taxon>
        <taxon>Podocopa</taxon>
        <taxon>Podocopida</taxon>
        <taxon>Darwinulocopina</taxon>
        <taxon>Darwinuloidea</taxon>
        <taxon>Darwinulidae</taxon>
        <taxon>Darwinula</taxon>
    </lineage>
</organism>
<dbReference type="EMBL" id="CAJPEV010022832">
    <property type="protein sequence ID" value="CAG0908300.1"/>
    <property type="molecule type" value="Genomic_DNA"/>
</dbReference>
<name>A0A7R9FUQ9_9CRUS</name>
<sequence>LPEPQRQVPPKRTGIGRIWWAAVYSLHGLKAAWADRGAWRQELVLAMLMLPAACWIGKSWVEVALLWTVVVLVLVAELLNTGIEAAVDRIGHEWHVNAKKAKDVGSAAQFGQWRFGIIFPYPKIIKPKYVFSICVYCGSNPGYLPDYAQAAEQLGAWIGQHNGRLVYGGGRNGLMGVLADATLHSGGQVLGIIPQMLVDKEVAHSDCSELLVVPNMHERKALMMQNADAFLALPGGIGTFEELFEVWTWAQIGYHNKPLGLLN</sequence>
<dbReference type="GO" id="GO:0005829">
    <property type="term" value="C:cytosol"/>
    <property type="evidence" value="ECO:0007669"/>
    <property type="project" value="TreeGrafter"/>
</dbReference>
<dbReference type="Proteomes" id="UP000677054">
    <property type="component" value="Unassembled WGS sequence"/>
</dbReference>
<evidence type="ECO:0000313" key="9">
    <source>
        <dbReference type="EMBL" id="CAD7255319.1"/>
    </source>
</evidence>
<dbReference type="Pfam" id="PF01219">
    <property type="entry name" value="DAGK_prokar"/>
    <property type="match status" value="1"/>
</dbReference>
<reference evidence="9" key="1">
    <citation type="submission" date="2020-11" db="EMBL/GenBank/DDBJ databases">
        <authorList>
            <person name="Tran Van P."/>
        </authorList>
    </citation>
    <scope>NUCLEOTIDE SEQUENCE</scope>
</reference>
<dbReference type="EC" id="2.7.1.107" evidence="3"/>
<dbReference type="InterPro" id="IPR031100">
    <property type="entry name" value="LOG_fam"/>
</dbReference>
<comment type="cofactor">
    <cofactor evidence="1">
        <name>Mg(2+)</name>
        <dbReference type="ChEBI" id="CHEBI:18420"/>
    </cofactor>
</comment>
<dbReference type="GO" id="GO:0004143">
    <property type="term" value="F:ATP-dependent diacylglycerol kinase activity"/>
    <property type="evidence" value="ECO:0007669"/>
    <property type="project" value="UniProtKB-EC"/>
</dbReference>
<accession>A0A7R9FUQ9</accession>
<dbReference type="InterPro" id="IPR033718">
    <property type="entry name" value="DAGK_prok"/>
</dbReference>
<protein>
    <recommendedName>
        <fullName evidence="4">Diacylglycerol kinase</fullName>
        <ecNumber evidence="3">2.7.1.107</ecNumber>
    </recommendedName>
    <alternativeName>
        <fullName evidence="8">Diglyceride kinase</fullName>
    </alternativeName>
</protein>
<dbReference type="AlphaFoldDB" id="A0A7R9FUQ9"/>
<keyword evidence="6" id="KW-0479">Metal-binding</keyword>
<dbReference type="OrthoDB" id="8299930at2759"/>
<comment type="subcellular location">
    <subcellularLocation>
        <location evidence="2">Cell inner membrane</location>
        <topology evidence="2">Multi-pass membrane protein</topology>
    </subcellularLocation>
</comment>
<dbReference type="InterPro" id="IPR000829">
    <property type="entry name" value="DAGK"/>
</dbReference>
<gene>
    <name evidence="9" type="ORF">DSTB1V02_LOCUS15064</name>
</gene>
<feature type="non-terminal residue" evidence="9">
    <location>
        <position position="263"/>
    </location>
</feature>
<dbReference type="PANTHER" id="PTHR31223">
    <property type="entry name" value="LOG FAMILY PROTEIN YJL055W"/>
    <property type="match status" value="1"/>
</dbReference>
<keyword evidence="5" id="KW-0997">Cell inner membrane</keyword>
<dbReference type="SUPFAM" id="SSF102405">
    <property type="entry name" value="MCP/YpsA-like"/>
    <property type="match status" value="1"/>
</dbReference>
<evidence type="ECO:0000256" key="7">
    <source>
        <dbReference type="ARBA" id="ARBA00022842"/>
    </source>
</evidence>
<evidence type="ECO:0000313" key="10">
    <source>
        <dbReference type="Proteomes" id="UP000677054"/>
    </source>
</evidence>
<dbReference type="Gene3D" id="3.40.50.450">
    <property type="match status" value="1"/>
</dbReference>